<dbReference type="PANTHER" id="PTHR37318">
    <property type="entry name" value="BSL7504 PROTEIN"/>
    <property type="match status" value="1"/>
</dbReference>
<dbReference type="InterPro" id="IPR036390">
    <property type="entry name" value="WH_DNA-bd_sf"/>
</dbReference>
<sequence length="99" mass="10907">MDDFEIDHIDEVIHGRVRLGIMAFLSGAEVSDFNALKAKLAVTDGNLSVHLRKLEDAGYVAIEKTFVSRKPLTRVSLTDCGRTAFGLYLDAIGRLVEGR</sequence>
<feature type="domain" description="Winged helix DNA-binding" evidence="1">
    <location>
        <begin position="17"/>
        <end position="96"/>
    </location>
</feature>
<proteinExistence type="predicted"/>
<reference evidence="2 3" key="1">
    <citation type="submission" date="2015-10" db="EMBL/GenBank/DDBJ databases">
        <title>Conservation of the essential genome among Caulobacter and Brevundimonas species.</title>
        <authorList>
            <person name="Scott D."/>
            <person name="Ely B."/>
        </authorList>
    </citation>
    <scope>NUCLEOTIDE SEQUENCE [LARGE SCALE GENOMIC DNA]</scope>
    <source>
        <strain evidence="2 3">CB4</strain>
    </source>
</reference>
<dbReference type="PANTHER" id="PTHR37318:SF1">
    <property type="entry name" value="BSL7504 PROTEIN"/>
    <property type="match status" value="1"/>
</dbReference>
<dbReference type="AlphaFoldDB" id="A0A0P0NXV6"/>
<dbReference type="RefSeq" id="WP_062145420.1">
    <property type="nucleotide sequence ID" value="NZ_CP013002.1"/>
</dbReference>
<dbReference type="InterPro" id="IPR036388">
    <property type="entry name" value="WH-like_DNA-bd_sf"/>
</dbReference>
<dbReference type="OrthoDB" id="5521380at2"/>
<accession>A0A0P0NXV6</accession>
<dbReference type="Gene3D" id="1.10.10.10">
    <property type="entry name" value="Winged helix-like DNA-binding domain superfamily/Winged helix DNA-binding domain"/>
    <property type="match status" value="1"/>
</dbReference>
<organism evidence="2 3">
    <name type="scientific">Caulobacter henricii</name>
    <dbReference type="NCBI Taxonomy" id="69395"/>
    <lineage>
        <taxon>Bacteria</taxon>
        <taxon>Pseudomonadati</taxon>
        <taxon>Pseudomonadota</taxon>
        <taxon>Alphaproteobacteria</taxon>
        <taxon>Caulobacterales</taxon>
        <taxon>Caulobacteraceae</taxon>
        <taxon>Caulobacter</taxon>
    </lineage>
</organism>
<name>A0A0P0NXV6_9CAUL</name>
<evidence type="ECO:0000259" key="1">
    <source>
        <dbReference type="Pfam" id="PF13601"/>
    </source>
</evidence>
<protein>
    <submittedName>
        <fullName evidence="2">Transcriptional regulator</fullName>
    </submittedName>
</protein>
<evidence type="ECO:0000313" key="2">
    <source>
        <dbReference type="EMBL" id="ALL12924.1"/>
    </source>
</evidence>
<evidence type="ECO:0000313" key="3">
    <source>
        <dbReference type="Proteomes" id="UP000056905"/>
    </source>
</evidence>
<keyword evidence="3" id="KW-1185">Reference proteome</keyword>
<gene>
    <name evidence="2" type="ORF">AQ619_05910</name>
</gene>
<dbReference type="Pfam" id="PF13601">
    <property type="entry name" value="HTH_34"/>
    <property type="match status" value="1"/>
</dbReference>
<dbReference type="InterPro" id="IPR027395">
    <property type="entry name" value="WH_DNA-bd_dom"/>
</dbReference>
<dbReference type="KEGG" id="chq:AQ619_05910"/>
<dbReference type="EMBL" id="CP013002">
    <property type="protein sequence ID" value="ALL12924.1"/>
    <property type="molecule type" value="Genomic_DNA"/>
</dbReference>
<dbReference type="SUPFAM" id="SSF46785">
    <property type="entry name" value="Winged helix' DNA-binding domain"/>
    <property type="match status" value="1"/>
</dbReference>
<dbReference type="Proteomes" id="UP000056905">
    <property type="component" value="Chromosome"/>
</dbReference>
<dbReference type="STRING" id="69395.AQ619_05910"/>